<evidence type="ECO:0000256" key="2">
    <source>
        <dbReference type="ARBA" id="ARBA00005993"/>
    </source>
</evidence>
<keyword evidence="9" id="KW-0675">Receptor</keyword>
<dbReference type="PRINTS" id="PR00047">
    <property type="entry name" value="STROIDFINGER"/>
</dbReference>
<dbReference type="OrthoDB" id="9984314at2759"/>
<dbReference type="PROSITE" id="PS51030">
    <property type="entry name" value="NUCLEAR_REC_DBD_2"/>
    <property type="match status" value="1"/>
</dbReference>
<reference evidence="14" key="1">
    <citation type="submission" date="2022-11" db="EMBL/GenBank/DDBJ databases">
        <authorList>
            <person name="Kikuchi T."/>
        </authorList>
    </citation>
    <scope>NUCLEOTIDE SEQUENCE</scope>
    <source>
        <strain evidence="14">PS1010</strain>
    </source>
</reference>
<protein>
    <submittedName>
        <fullName evidence="14">Uncharacterized protein</fullName>
    </submittedName>
</protein>
<dbReference type="GO" id="GO:0000978">
    <property type="term" value="F:RNA polymerase II cis-regulatory region sequence-specific DNA binding"/>
    <property type="evidence" value="ECO:0007669"/>
    <property type="project" value="InterPro"/>
</dbReference>
<gene>
    <name evidence="14" type="ORF">CAMP_LOCUS16007</name>
</gene>
<evidence type="ECO:0000256" key="1">
    <source>
        <dbReference type="ARBA" id="ARBA00004123"/>
    </source>
</evidence>
<dbReference type="InterPro" id="IPR001628">
    <property type="entry name" value="Znf_hrmn_rcpt"/>
</dbReference>
<keyword evidence="8" id="KW-0804">Transcription</keyword>
<dbReference type="SUPFAM" id="SSF57716">
    <property type="entry name" value="Glucocorticoid receptor-like (DNA-binding domain)"/>
    <property type="match status" value="1"/>
</dbReference>
<keyword evidence="6" id="KW-0805">Transcription regulation</keyword>
<evidence type="ECO:0000256" key="10">
    <source>
        <dbReference type="ARBA" id="ARBA00023242"/>
    </source>
</evidence>
<evidence type="ECO:0000259" key="12">
    <source>
        <dbReference type="PROSITE" id="PS51030"/>
    </source>
</evidence>
<dbReference type="AlphaFoldDB" id="A0A9P1N6V2"/>
<dbReference type="PROSITE" id="PS51843">
    <property type="entry name" value="NR_LBD"/>
    <property type="match status" value="1"/>
</dbReference>
<name>A0A9P1N6V2_9PELO</name>
<evidence type="ECO:0000313" key="14">
    <source>
        <dbReference type="EMBL" id="CAI5453370.1"/>
    </source>
</evidence>
<feature type="domain" description="Nuclear receptor" evidence="12">
    <location>
        <begin position="36"/>
        <end position="114"/>
    </location>
</feature>
<dbReference type="FunFam" id="3.30.50.10:FF:000030">
    <property type="entry name" value="Nuclear Hormone Receptor family"/>
    <property type="match status" value="1"/>
</dbReference>
<dbReference type="InterPro" id="IPR049636">
    <property type="entry name" value="HNF4-like_DBD"/>
</dbReference>
<feature type="region of interest" description="Disordered" evidence="11">
    <location>
        <begin position="1"/>
        <end position="20"/>
    </location>
</feature>
<accession>A0A9P1N6V2</accession>
<dbReference type="GO" id="GO:0003700">
    <property type="term" value="F:DNA-binding transcription factor activity"/>
    <property type="evidence" value="ECO:0007669"/>
    <property type="project" value="InterPro"/>
</dbReference>
<dbReference type="GO" id="GO:0008270">
    <property type="term" value="F:zinc ion binding"/>
    <property type="evidence" value="ECO:0007669"/>
    <property type="project" value="UniProtKB-KW"/>
</dbReference>
<evidence type="ECO:0000256" key="8">
    <source>
        <dbReference type="ARBA" id="ARBA00023163"/>
    </source>
</evidence>
<proteinExistence type="inferred from homology"/>
<dbReference type="SUPFAM" id="SSF48508">
    <property type="entry name" value="Nuclear receptor ligand-binding domain"/>
    <property type="match status" value="1"/>
</dbReference>
<evidence type="ECO:0000256" key="3">
    <source>
        <dbReference type="ARBA" id="ARBA00022723"/>
    </source>
</evidence>
<dbReference type="Gene3D" id="1.10.565.10">
    <property type="entry name" value="Retinoid X Receptor"/>
    <property type="match status" value="1"/>
</dbReference>
<evidence type="ECO:0000256" key="4">
    <source>
        <dbReference type="ARBA" id="ARBA00022771"/>
    </source>
</evidence>
<evidence type="ECO:0000256" key="7">
    <source>
        <dbReference type="ARBA" id="ARBA00023125"/>
    </source>
</evidence>
<evidence type="ECO:0000259" key="13">
    <source>
        <dbReference type="PROSITE" id="PS51843"/>
    </source>
</evidence>
<dbReference type="CDD" id="cd06960">
    <property type="entry name" value="NR_DBD_HNF4A"/>
    <property type="match status" value="1"/>
</dbReference>
<dbReference type="InterPro" id="IPR013088">
    <property type="entry name" value="Znf_NHR/GATA"/>
</dbReference>
<keyword evidence="3" id="KW-0479">Metal-binding</keyword>
<keyword evidence="4" id="KW-0863">Zinc-finger</keyword>
<dbReference type="InterPro" id="IPR000536">
    <property type="entry name" value="Nucl_hrmn_rcpt_lig-bd"/>
</dbReference>
<dbReference type="Pfam" id="PF00105">
    <property type="entry name" value="zf-C4"/>
    <property type="match status" value="1"/>
</dbReference>
<dbReference type="Proteomes" id="UP001152747">
    <property type="component" value="Unassembled WGS sequence"/>
</dbReference>
<comment type="caution">
    <text evidence="14">The sequence shown here is derived from an EMBL/GenBank/DDBJ whole genome shotgun (WGS) entry which is preliminary data.</text>
</comment>
<keyword evidence="5" id="KW-0862">Zinc</keyword>
<dbReference type="Pfam" id="PF00104">
    <property type="entry name" value="Hormone_recep"/>
    <property type="match status" value="1"/>
</dbReference>
<organism evidence="14 15">
    <name type="scientific">Caenorhabditis angaria</name>
    <dbReference type="NCBI Taxonomy" id="860376"/>
    <lineage>
        <taxon>Eukaryota</taxon>
        <taxon>Metazoa</taxon>
        <taxon>Ecdysozoa</taxon>
        <taxon>Nematoda</taxon>
        <taxon>Chromadorea</taxon>
        <taxon>Rhabditida</taxon>
        <taxon>Rhabditina</taxon>
        <taxon>Rhabditomorpha</taxon>
        <taxon>Rhabditoidea</taxon>
        <taxon>Rhabditidae</taxon>
        <taxon>Peloderinae</taxon>
        <taxon>Caenorhabditis</taxon>
    </lineage>
</organism>
<comment type="similarity">
    <text evidence="2">Belongs to the nuclear hormone receptor family.</text>
</comment>
<evidence type="ECO:0000256" key="9">
    <source>
        <dbReference type="ARBA" id="ARBA00023170"/>
    </source>
</evidence>
<keyword evidence="7" id="KW-0238">DNA-binding</keyword>
<dbReference type="GO" id="GO:0005634">
    <property type="term" value="C:nucleus"/>
    <property type="evidence" value="ECO:0007669"/>
    <property type="project" value="UniProtKB-SubCell"/>
</dbReference>
<dbReference type="SMART" id="SM00430">
    <property type="entry name" value="HOLI"/>
    <property type="match status" value="1"/>
</dbReference>
<evidence type="ECO:0000256" key="5">
    <source>
        <dbReference type="ARBA" id="ARBA00022833"/>
    </source>
</evidence>
<dbReference type="InterPro" id="IPR035500">
    <property type="entry name" value="NHR-like_dom_sf"/>
</dbReference>
<dbReference type="PANTHER" id="PTHR45886:SF14">
    <property type="entry name" value="NUCLEAR HORMONE RECEPTOR FAMILY-RELATED"/>
    <property type="match status" value="1"/>
</dbReference>
<keyword evidence="15" id="KW-1185">Reference proteome</keyword>
<dbReference type="EMBL" id="CANHGI010000005">
    <property type="protein sequence ID" value="CAI5453370.1"/>
    <property type="molecule type" value="Genomic_DNA"/>
</dbReference>
<dbReference type="PANTHER" id="PTHR45886">
    <property type="entry name" value="NUCLEAR HORMONE RECEPTOR FAMILY-RELATED-RELATED"/>
    <property type="match status" value="1"/>
</dbReference>
<evidence type="ECO:0000256" key="11">
    <source>
        <dbReference type="SAM" id="MobiDB-lite"/>
    </source>
</evidence>
<evidence type="ECO:0000313" key="15">
    <source>
        <dbReference type="Proteomes" id="UP001152747"/>
    </source>
</evidence>
<dbReference type="SMART" id="SM00399">
    <property type="entry name" value="ZnF_C4"/>
    <property type="match status" value="1"/>
</dbReference>
<dbReference type="Gene3D" id="3.30.50.10">
    <property type="entry name" value="Erythroid Transcription Factor GATA-1, subunit A"/>
    <property type="match status" value="1"/>
</dbReference>
<evidence type="ECO:0000256" key="6">
    <source>
        <dbReference type="ARBA" id="ARBA00023015"/>
    </source>
</evidence>
<sequence length="418" mass="47666">MDLELPSFSENSPGLEKSKSGKILASTSKKLLKKAPETCAICLGKATGHHYDVASCNGCKSFFRRVTIEKLHYTCKFVDKCFENLTPGDPPPKCRSCRFKKCVEAGMNNLGIHSELKQELEKEKEKEKEKELPVVKIEKPFQTVESQVGDLIDKMIRLDVQTVKFRDCAFNPNKYPTLKECIKQENSILTVADTYGPMPGWPLNKEIVEEQFKKPPGQRHNPIMKRWLVYELLTQIEISKALPFFAILSEADRYHLMQDTTLMGANLTKSFYSFEQKSDSLLRPDGVRWFDLPFPLGNHPLRVDIGMRCLNAILRVGIDRVEFVLLRALVLSNPAVPEISEDARNILTRERQKYNIALLRYVLAKHGVNGPARFANILGFVDILEHQQKAQRDLGVLINIARPNRCKIPILDEIMKNV</sequence>
<feature type="domain" description="NR LBD" evidence="13">
    <location>
        <begin position="183"/>
        <end position="417"/>
    </location>
</feature>
<keyword evidence="10" id="KW-0539">Nucleus</keyword>
<comment type="subcellular location">
    <subcellularLocation>
        <location evidence="1">Nucleus</location>
    </subcellularLocation>
</comment>